<evidence type="ECO:0000256" key="3">
    <source>
        <dbReference type="SAM" id="Phobius"/>
    </source>
</evidence>
<name>A0AAN7JSM9_9MYRT</name>
<dbReference type="Proteomes" id="UP001345219">
    <property type="component" value="Chromosome 16"/>
</dbReference>
<dbReference type="GO" id="GO:0005886">
    <property type="term" value="C:plasma membrane"/>
    <property type="evidence" value="ECO:0007669"/>
    <property type="project" value="TreeGrafter"/>
</dbReference>
<dbReference type="AlphaFoldDB" id="A0AAN7JSM9"/>
<comment type="caution">
    <text evidence="4">The sequence shown here is derived from an EMBL/GenBank/DDBJ whole genome shotgun (WGS) entry which is preliminary data.</text>
</comment>
<proteinExistence type="predicted"/>
<evidence type="ECO:0000256" key="2">
    <source>
        <dbReference type="ARBA" id="ARBA00023136"/>
    </source>
</evidence>
<keyword evidence="3" id="KW-1133">Transmembrane helix</keyword>
<keyword evidence="2 3" id="KW-0472">Membrane</keyword>
<evidence type="ECO:0000313" key="4">
    <source>
        <dbReference type="EMBL" id="KAK4752272.1"/>
    </source>
</evidence>
<dbReference type="PANTHER" id="PTHR31234">
    <property type="entry name" value="LATE EMBRYOGENESIS ABUNDANT (LEA) HYDROXYPROLINE-RICH GLYCOPROTEIN FAMILY"/>
    <property type="match status" value="1"/>
</dbReference>
<organism evidence="4 5">
    <name type="scientific">Trapa incisa</name>
    <dbReference type="NCBI Taxonomy" id="236973"/>
    <lineage>
        <taxon>Eukaryota</taxon>
        <taxon>Viridiplantae</taxon>
        <taxon>Streptophyta</taxon>
        <taxon>Embryophyta</taxon>
        <taxon>Tracheophyta</taxon>
        <taxon>Spermatophyta</taxon>
        <taxon>Magnoliopsida</taxon>
        <taxon>eudicotyledons</taxon>
        <taxon>Gunneridae</taxon>
        <taxon>Pentapetalae</taxon>
        <taxon>rosids</taxon>
        <taxon>malvids</taxon>
        <taxon>Myrtales</taxon>
        <taxon>Lythraceae</taxon>
        <taxon>Trapa</taxon>
    </lineage>
</organism>
<accession>A0AAN7JSM9</accession>
<dbReference type="InterPro" id="IPR044839">
    <property type="entry name" value="NDR1-like"/>
</dbReference>
<comment type="subcellular location">
    <subcellularLocation>
        <location evidence="1">Membrane</location>
    </subcellularLocation>
</comment>
<dbReference type="PANTHER" id="PTHR31234:SF66">
    <property type="entry name" value="LATE EMBRYOGENESIS ABUNDANT PROTEIN"/>
    <property type="match status" value="1"/>
</dbReference>
<dbReference type="EMBL" id="JAXIOK010000016">
    <property type="protein sequence ID" value="KAK4752272.1"/>
    <property type="molecule type" value="Genomic_DNA"/>
</dbReference>
<gene>
    <name evidence="4" type="ORF">SAY87_021070</name>
</gene>
<feature type="transmembrane region" description="Helical" evidence="3">
    <location>
        <begin position="20"/>
        <end position="47"/>
    </location>
</feature>
<protein>
    <recommendedName>
        <fullName evidence="6">Late embryogenesis abundant protein LEA-2 subgroup domain-containing protein</fullName>
    </recommendedName>
</protein>
<dbReference type="GO" id="GO:0098542">
    <property type="term" value="P:defense response to other organism"/>
    <property type="evidence" value="ECO:0007669"/>
    <property type="project" value="InterPro"/>
</dbReference>
<keyword evidence="5" id="KW-1185">Reference proteome</keyword>
<evidence type="ECO:0000313" key="5">
    <source>
        <dbReference type="Proteomes" id="UP001345219"/>
    </source>
</evidence>
<evidence type="ECO:0008006" key="6">
    <source>
        <dbReference type="Google" id="ProtNLM"/>
    </source>
</evidence>
<sequence length="202" mass="22937">MNPKKYLSKYQGRRTHPVIWCAAIICAVLAVAVIIAGIVVCVGYIIIHPRIPFISVLSATLDAFQYDEAGLLVAQMTMDIRATNDNGKARASFQDTSMLLVFGGTEVAQLVAPPFEVERNGTSDLHYVVESRQIPLNREQMELMRLSLRWDEVGFDLRGKFRAQWRVGLLSSFKFWCYLKCRLRFHLNGTFTNTDRCSSRAQ</sequence>
<reference evidence="4 5" key="1">
    <citation type="journal article" date="2023" name="Hortic Res">
        <title>Pangenome of water caltrop reveals structural variations and asymmetric subgenome divergence after allopolyploidization.</title>
        <authorList>
            <person name="Zhang X."/>
            <person name="Chen Y."/>
            <person name="Wang L."/>
            <person name="Yuan Y."/>
            <person name="Fang M."/>
            <person name="Shi L."/>
            <person name="Lu R."/>
            <person name="Comes H.P."/>
            <person name="Ma Y."/>
            <person name="Chen Y."/>
            <person name="Huang G."/>
            <person name="Zhou Y."/>
            <person name="Zheng Z."/>
            <person name="Qiu Y."/>
        </authorList>
    </citation>
    <scope>NUCLEOTIDE SEQUENCE [LARGE SCALE GENOMIC DNA]</scope>
    <source>
        <tissue evidence="4">Roots</tissue>
    </source>
</reference>
<keyword evidence="3" id="KW-0812">Transmembrane</keyword>
<evidence type="ECO:0000256" key="1">
    <source>
        <dbReference type="ARBA" id="ARBA00004370"/>
    </source>
</evidence>